<protein>
    <recommendedName>
        <fullName evidence="2">Fungal-type protein kinase domain-containing protein</fullName>
    </recommendedName>
</protein>
<dbReference type="Proteomes" id="UP000007431">
    <property type="component" value="Unassembled WGS sequence"/>
</dbReference>
<evidence type="ECO:0000313" key="3">
    <source>
        <dbReference type="EMBL" id="EFI99179.1"/>
    </source>
</evidence>
<feature type="compositionally biased region" description="Low complexity" evidence="1">
    <location>
        <begin position="781"/>
        <end position="799"/>
    </location>
</feature>
<evidence type="ECO:0000259" key="2">
    <source>
        <dbReference type="Pfam" id="PF17667"/>
    </source>
</evidence>
<feature type="compositionally biased region" description="Basic and acidic residues" evidence="1">
    <location>
        <begin position="50"/>
        <end position="62"/>
    </location>
</feature>
<dbReference type="EMBL" id="GL377304">
    <property type="protein sequence ID" value="EFI99179.1"/>
    <property type="molecule type" value="Genomic_DNA"/>
</dbReference>
<dbReference type="RefSeq" id="XP_003034082.1">
    <property type="nucleotide sequence ID" value="XM_003034036.1"/>
</dbReference>
<keyword evidence="4" id="KW-1185">Reference proteome</keyword>
<name>D8PY27_SCHCM</name>
<dbReference type="Gene3D" id="1.10.510.10">
    <property type="entry name" value="Transferase(Phosphotransferase) domain 1"/>
    <property type="match status" value="1"/>
</dbReference>
<dbReference type="eggNOG" id="ENOG502QX9C">
    <property type="taxonomic scope" value="Eukaryota"/>
</dbReference>
<dbReference type="InterPro" id="IPR011009">
    <property type="entry name" value="Kinase-like_dom_sf"/>
</dbReference>
<dbReference type="SUPFAM" id="SSF56112">
    <property type="entry name" value="Protein kinase-like (PK-like)"/>
    <property type="match status" value="1"/>
</dbReference>
<feature type="region of interest" description="Disordered" evidence="1">
    <location>
        <begin position="45"/>
        <end position="87"/>
    </location>
</feature>
<dbReference type="InParanoid" id="D8PY27"/>
<sequence>MKSDRDAFCERLGAVPQLPLNDFLRHFAPKQKLTAKELEQVMTKIRQKSRTHEHLGEEDANMKQRGSQKPGTRRASPETGNGGFTSWTDYVRLPPHLHEVEEGTYGGLVAIHRQIVQCRSEVNDKLKQTLALQSCETFETKSEEEKWSLPGGVHQPIAEQDSIFNWHNVVVVEEYEHTSYRRCNSSISRSGPSHQTMNKIIANSKKVLWSMHQTLRSDLRRRFTFGITFADTEVRLWHLNRAVAVVSEPFDLYTDAQTLVDVYSRLALATLEELGYDPNIELLRNLPSSCPNRAHSDQYRITICGEAYITVEVLADHATERGLGKCTRVYRAYKESDASIDAKVRTYYVIKDCWVEAGKSTEYEIYEDIMKRIEEHDWEGFHDAAPTNITDLLQFEVISESTKSADPLYGLSVDERKKFFVRVIAGEKVEVGGVVDDTHAVIGRCCSFPPENRKVYAVCERAILRVGEEPVLCGVATYRHGIEIDLPVQQEGCFLREIPALQHHRIVMEEGQRLLDNPEIRTVFSTMKDASYALFLLHSVGLVYGDVSSGNILRRPNGHGVLTDFESVRSVTDPTLSTMRTGTPDFCALEVVLGDFLAGKPLRNNAKRAFRDPDDPKEKPAPPLQAPAEGDNRLAWKFRDAHDLESIFWLILWLLLRHDLEGPVSPTYDADRKYDQYYTKIFSHTFYNSPARSRALADPDFLEQTLGTLPPEWNKYMVGALAILREELWDVYRARDKPLPPTLWAMVHLTCAMGERIPGSFVPPALEEGTSRSDNKREEGAVSVNAKAAGAASGICGSARKVGDKREREDAEEVVEESGCLTEPQLKRRKSTMVPSQQWSLRS</sequence>
<dbReference type="AlphaFoldDB" id="D8PY27"/>
<dbReference type="GeneID" id="9586029"/>
<feature type="region of interest" description="Disordered" evidence="1">
    <location>
        <begin position="607"/>
        <end position="628"/>
    </location>
</feature>
<dbReference type="VEuPathDB" id="FungiDB:SCHCODRAFT_02534112"/>
<reference evidence="3 4" key="1">
    <citation type="journal article" date="2010" name="Nat. Biotechnol.">
        <title>Genome sequence of the model mushroom Schizophyllum commune.</title>
        <authorList>
            <person name="Ohm R.A."/>
            <person name="de Jong J.F."/>
            <person name="Lugones L.G."/>
            <person name="Aerts A."/>
            <person name="Kothe E."/>
            <person name="Stajich J.E."/>
            <person name="de Vries R.P."/>
            <person name="Record E."/>
            <person name="Levasseur A."/>
            <person name="Baker S.E."/>
            <person name="Bartholomew K.A."/>
            <person name="Coutinho P.M."/>
            <person name="Erdmann S."/>
            <person name="Fowler T.J."/>
            <person name="Gathman A.C."/>
            <person name="Lombard V."/>
            <person name="Henrissat B."/>
            <person name="Knabe N."/>
            <person name="Kuees U."/>
            <person name="Lilly W.W."/>
            <person name="Lindquist E."/>
            <person name="Lucas S."/>
            <person name="Magnuson J.K."/>
            <person name="Piumi F."/>
            <person name="Raudaskoski M."/>
            <person name="Salamov A."/>
            <person name="Schmutz J."/>
            <person name="Schwarze F.W.M.R."/>
            <person name="vanKuyk P.A."/>
            <person name="Horton J.S."/>
            <person name="Grigoriev I.V."/>
            <person name="Woesten H.A.B."/>
        </authorList>
    </citation>
    <scope>NUCLEOTIDE SEQUENCE [LARGE SCALE GENOMIC DNA]</scope>
    <source>
        <strain evidence="4">H4-8 / FGSC 9210</strain>
    </source>
</reference>
<evidence type="ECO:0000256" key="1">
    <source>
        <dbReference type="SAM" id="MobiDB-lite"/>
    </source>
</evidence>
<feature type="compositionally biased region" description="Basic and acidic residues" evidence="1">
    <location>
        <begin position="769"/>
        <end position="780"/>
    </location>
</feature>
<feature type="domain" description="Fungal-type protein kinase" evidence="2">
    <location>
        <begin position="198"/>
        <end position="654"/>
    </location>
</feature>
<proteinExistence type="predicted"/>
<feature type="compositionally biased region" description="Basic and acidic residues" evidence="1">
    <location>
        <begin position="609"/>
        <end position="620"/>
    </location>
</feature>
<gene>
    <name evidence="3" type="ORF">SCHCODRAFT_107386</name>
</gene>
<dbReference type="Pfam" id="PF17667">
    <property type="entry name" value="Pkinase_fungal"/>
    <property type="match status" value="1"/>
</dbReference>
<evidence type="ECO:0000313" key="4">
    <source>
        <dbReference type="Proteomes" id="UP000007431"/>
    </source>
</evidence>
<dbReference type="InterPro" id="IPR040976">
    <property type="entry name" value="Pkinase_fungal"/>
</dbReference>
<dbReference type="OrthoDB" id="312874at2759"/>
<dbReference type="KEGG" id="scm:SCHCO_02534112"/>
<dbReference type="OMA" id="REPLMIC"/>
<dbReference type="HOGENOM" id="CLU_011584_1_2_1"/>
<feature type="region of interest" description="Disordered" evidence="1">
    <location>
        <begin position="762"/>
        <end position="843"/>
    </location>
</feature>
<feature type="non-terminal residue" evidence="3">
    <location>
        <position position="843"/>
    </location>
</feature>
<dbReference type="STRING" id="578458.D8PY27"/>
<feature type="compositionally biased region" description="Polar residues" evidence="1">
    <location>
        <begin position="833"/>
        <end position="843"/>
    </location>
</feature>
<accession>D8PY27</accession>
<organism evidence="4">
    <name type="scientific">Schizophyllum commune (strain H4-8 / FGSC 9210)</name>
    <name type="common">Split gill fungus</name>
    <dbReference type="NCBI Taxonomy" id="578458"/>
    <lineage>
        <taxon>Eukaryota</taxon>
        <taxon>Fungi</taxon>
        <taxon>Dikarya</taxon>
        <taxon>Basidiomycota</taxon>
        <taxon>Agaricomycotina</taxon>
        <taxon>Agaricomycetes</taxon>
        <taxon>Agaricomycetidae</taxon>
        <taxon>Agaricales</taxon>
        <taxon>Schizophyllaceae</taxon>
        <taxon>Schizophyllum</taxon>
    </lineage>
</organism>